<proteinExistence type="predicted"/>
<gene>
    <name evidence="1" type="ORF">NCTC10115_00022</name>
</gene>
<sequence length="39" mass="4349">MNIIRTIQLSDADVVGLSEINYDDQLLAQRLNDALGSSW</sequence>
<feature type="non-terminal residue" evidence="1">
    <location>
        <position position="39"/>
    </location>
</feature>
<protein>
    <submittedName>
        <fullName evidence="1">Uncharacterized protein</fullName>
    </submittedName>
</protein>
<evidence type="ECO:0000313" key="2">
    <source>
        <dbReference type="Proteomes" id="UP000260136"/>
    </source>
</evidence>
<organism evidence="1 2">
    <name type="scientific">Mycoplasmoides gallisepticum</name>
    <name type="common">Mycoplasma gallisepticum</name>
    <dbReference type="NCBI Taxonomy" id="2096"/>
    <lineage>
        <taxon>Bacteria</taxon>
        <taxon>Bacillati</taxon>
        <taxon>Mycoplasmatota</taxon>
        <taxon>Mycoplasmoidales</taxon>
        <taxon>Mycoplasmoidaceae</taxon>
        <taxon>Mycoplasmoides</taxon>
    </lineage>
</organism>
<dbReference type="EMBL" id="LS991952">
    <property type="protein sequence ID" value="SYV93733.1"/>
    <property type="molecule type" value="Genomic_DNA"/>
</dbReference>
<reference evidence="2" key="1">
    <citation type="submission" date="2018-06" db="EMBL/GenBank/DDBJ databases">
        <authorList>
            <consortium name="Pathogen Informatics"/>
        </authorList>
    </citation>
    <scope>NUCLEOTIDE SEQUENCE [LARGE SCALE GENOMIC DNA]</scope>
    <source>
        <strain evidence="2">NCTC10115</strain>
    </source>
</reference>
<name>A0A3B0PXG3_MYCGL</name>
<evidence type="ECO:0000313" key="1">
    <source>
        <dbReference type="EMBL" id="SYV93733.1"/>
    </source>
</evidence>
<dbReference type="Proteomes" id="UP000260136">
    <property type="component" value="Chromosome"/>
</dbReference>
<dbReference type="AlphaFoldDB" id="A0A3B0PXG3"/>
<accession>A0A3B0PXG3</accession>